<gene>
    <name evidence="3" type="ORF">HOLleu_36271</name>
</gene>
<reference evidence="3" key="1">
    <citation type="submission" date="2021-10" db="EMBL/GenBank/DDBJ databases">
        <title>Tropical sea cucumber genome reveals ecological adaptation and Cuvierian tubules defense mechanism.</title>
        <authorList>
            <person name="Chen T."/>
        </authorList>
    </citation>
    <scope>NUCLEOTIDE SEQUENCE</scope>
    <source>
        <strain evidence="3">Nanhai2018</strain>
        <tissue evidence="3">Muscle</tissue>
    </source>
</reference>
<feature type="domain" description="RanBD1" evidence="2">
    <location>
        <begin position="276"/>
        <end position="390"/>
    </location>
</feature>
<proteinExistence type="predicted"/>
<feature type="compositionally biased region" description="Low complexity" evidence="1">
    <location>
        <begin position="165"/>
        <end position="181"/>
    </location>
</feature>
<dbReference type="Proteomes" id="UP001152320">
    <property type="component" value="Chromosome 19"/>
</dbReference>
<organism evidence="3 4">
    <name type="scientific">Holothuria leucospilota</name>
    <name type="common">Black long sea cucumber</name>
    <name type="synonym">Mertensiothuria leucospilota</name>
    <dbReference type="NCBI Taxonomy" id="206669"/>
    <lineage>
        <taxon>Eukaryota</taxon>
        <taxon>Metazoa</taxon>
        <taxon>Echinodermata</taxon>
        <taxon>Eleutherozoa</taxon>
        <taxon>Echinozoa</taxon>
        <taxon>Holothuroidea</taxon>
        <taxon>Aspidochirotacea</taxon>
        <taxon>Aspidochirotida</taxon>
        <taxon>Holothuriidae</taxon>
        <taxon>Holothuria</taxon>
    </lineage>
</organism>
<dbReference type="SUPFAM" id="SSF50729">
    <property type="entry name" value="PH domain-like"/>
    <property type="match status" value="1"/>
</dbReference>
<name>A0A9Q0YNB6_HOLLE</name>
<dbReference type="Gene3D" id="2.30.29.30">
    <property type="entry name" value="Pleckstrin-homology domain (PH domain)/Phosphotyrosine-binding domain (PTB)"/>
    <property type="match status" value="1"/>
</dbReference>
<feature type="region of interest" description="Disordered" evidence="1">
    <location>
        <begin position="255"/>
        <end position="280"/>
    </location>
</feature>
<dbReference type="AlphaFoldDB" id="A0A9Q0YNB6"/>
<dbReference type="Pfam" id="PF00638">
    <property type="entry name" value="Ran_BP1"/>
    <property type="match status" value="1"/>
</dbReference>
<feature type="region of interest" description="Disordered" evidence="1">
    <location>
        <begin position="1"/>
        <end position="110"/>
    </location>
</feature>
<dbReference type="InterPro" id="IPR000156">
    <property type="entry name" value="Ran_bind_dom"/>
</dbReference>
<feature type="compositionally biased region" description="Basic and acidic residues" evidence="1">
    <location>
        <begin position="262"/>
        <end position="280"/>
    </location>
</feature>
<feature type="compositionally biased region" description="Low complexity" evidence="1">
    <location>
        <begin position="97"/>
        <end position="110"/>
    </location>
</feature>
<dbReference type="PANTHER" id="PTHR23138:SF141">
    <property type="entry name" value="NUCLEAR PORE COMPLEX PROTEIN NUP50"/>
    <property type="match status" value="1"/>
</dbReference>
<feature type="compositionally biased region" description="Acidic residues" evidence="1">
    <location>
        <begin position="16"/>
        <end position="25"/>
    </location>
</feature>
<dbReference type="InterPro" id="IPR045255">
    <property type="entry name" value="RanBP1-like"/>
</dbReference>
<evidence type="ECO:0000313" key="3">
    <source>
        <dbReference type="EMBL" id="KAJ8023744.1"/>
    </source>
</evidence>
<dbReference type="EMBL" id="JAIZAY010000019">
    <property type="protein sequence ID" value="KAJ8023744.1"/>
    <property type="molecule type" value="Genomic_DNA"/>
</dbReference>
<evidence type="ECO:0000256" key="1">
    <source>
        <dbReference type="SAM" id="MobiDB-lite"/>
    </source>
</evidence>
<feature type="compositionally biased region" description="Polar residues" evidence="1">
    <location>
        <begin position="56"/>
        <end position="68"/>
    </location>
</feature>
<keyword evidence="4" id="KW-1185">Reference proteome</keyword>
<protein>
    <submittedName>
        <fullName evidence="3">Nuclear pore complex protein Nup50</fullName>
    </submittedName>
</protein>
<sequence>MAAKRRAGSQLTQDNWQDEEEEDEVVENKPSPFGGFKGFSGTSSSSTNKPAFGSGFQVSSSQPSTLSMTLGVGSKPADSSSIFSLGNQATKPQASVNTALNGGTTSATTNSSSEYCAKLKSLNLAVSSWIQQHVSKTPVCDLTPIFNDYSKHLAEIEEKYGSKSSASASSSVPFGSSDVKSLSTGEADQKTESKPAPSQFTGFSFGSGSSAVKIGEGDDKKESSIFKTSTEGSKLTFGTSSTAFGSSTGQGFTFPGVSVASTEKKEEKKEDTNGEDEPPKVEFKQVEEKDAIFSIRSKLYYKKDGQYKEKGVGMLHLKQTDGVGQILLRADTSLGNIILNIGIPKALPVQRQGKNSVILMAPMNPPVDTACPKCNKKYENPQSSNACENNCTPEICALLLRVKTGDDADKLLEEITKLKE</sequence>
<dbReference type="InterPro" id="IPR011993">
    <property type="entry name" value="PH-like_dom_sf"/>
</dbReference>
<feature type="compositionally biased region" description="Polar residues" evidence="1">
    <location>
        <begin position="77"/>
        <end position="96"/>
    </location>
</feature>
<dbReference type="PANTHER" id="PTHR23138">
    <property type="entry name" value="RAN BINDING PROTEIN"/>
    <property type="match status" value="1"/>
</dbReference>
<feature type="region of interest" description="Disordered" evidence="1">
    <location>
        <begin position="165"/>
        <end position="204"/>
    </location>
</feature>
<comment type="caution">
    <text evidence="3">The sequence shown here is derived from an EMBL/GenBank/DDBJ whole genome shotgun (WGS) entry which is preliminary data.</text>
</comment>
<dbReference type="SMART" id="SM00160">
    <property type="entry name" value="RanBD"/>
    <property type="match status" value="1"/>
</dbReference>
<dbReference type="OrthoDB" id="10062131at2759"/>
<evidence type="ECO:0000259" key="2">
    <source>
        <dbReference type="SMART" id="SM00160"/>
    </source>
</evidence>
<dbReference type="GO" id="GO:0006606">
    <property type="term" value="P:protein import into nucleus"/>
    <property type="evidence" value="ECO:0007669"/>
    <property type="project" value="TreeGrafter"/>
</dbReference>
<dbReference type="CDD" id="cd13170">
    <property type="entry name" value="RanBD_NUP50"/>
    <property type="match status" value="1"/>
</dbReference>
<accession>A0A9Q0YNB6</accession>
<feature type="compositionally biased region" description="Low complexity" evidence="1">
    <location>
        <begin position="28"/>
        <end position="50"/>
    </location>
</feature>
<evidence type="ECO:0000313" key="4">
    <source>
        <dbReference type="Proteomes" id="UP001152320"/>
    </source>
</evidence>